<evidence type="ECO:0000259" key="12">
    <source>
        <dbReference type="Pfam" id="PF01070"/>
    </source>
</evidence>
<protein>
    <recommendedName>
        <fullName evidence="11">Isopentenyl-diphosphate delta-isomerase</fullName>
        <shortName evidence="11">IPP isomerase</shortName>
        <ecNumber evidence="11">5.3.3.2</ecNumber>
    </recommendedName>
    <alternativeName>
        <fullName evidence="11">Isopentenyl diphosphate:dimethylallyl diphosphate isomerase</fullName>
    </alternativeName>
    <alternativeName>
        <fullName evidence="11">Isopentenyl pyrophosphate isomerase</fullName>
    </alternativeName>
    <alternativeName>
        <fullName evidence="11">Type 2 isopentenyl diphosphate isomerase</fullName>
        <shortName evidence="11">IDI-2</shortName>
    </alternativeName>
</protein>
<feature type="domain" description="FMN-dependent dehydrogenase" evidence="12">
    <location>
        <begin position="171"/>
        <end position="328"/>
    </location>
</feature>
<dbReference type="PANTHER" id="PTHR43665:SF1">
    <property type="entry name" value="ISOPENTENYL-DIPHOSPHATE DELTA-ISOMERASE"/>
    <property type="match status" value="1"/>
</dbReference>
<feature type="binding site" evidence="11">
    <location>
        <position position="53"/>
    </location>
    <ligand>
        <name>FMN</name>
        <dbReference type="ChEBI" id="CHEBI:58210"/>
    </ligand>
</feature>
<keyword evidence="3 11" id="KW-0285">Flavoprotein</keyword>
<comment type="cofactor">
    <cofactor evidence="11">
        <name>Mg(2+)</name>
        <dbReference type="ChEBI" id="CHEBI:18420"/>
    </cofactor>
</comment>
<dbReference type="AlphaFoldDB" id="I3TDX4"/>
<keyword evidence="14" id="KW-1185">Reference proteome</keyword>
<evidence type="ECO:0000256" key="4">
    <source>
        <dbReference type="ARBA" id="ARBA00022643"/>
    </source>
</evidence>
<dbReference type="eggNOG" id="arCOG00613">
    <property type="taxonomic scope" value="Archaea"/>
</dbReference>
<dbReference type="GO" id="GO:0070402">
    <property type="term" value="F:NADPH binding"/>
    <property type="evidence" value="ECO:0007669"/>
    <property type="project" value="UniProtKB-UniRule"/>
</dbReference>
<dbReference type="HAMAP" id="MF_00354">
    <property type="entry name" value="Idi_2"/>
    <property type="match status" value="1"/>
</dbReference>
<organism evidence="13 14">
    <name type="scientific">Thermogladius calderae (strain DSM 22663 / VKM B-2946 / 1633)</name>
    <dbReference type="NCBI Taxonomy" id="1184251"/>
    <lineage>
        <taxon>Archaea</taxon>
        <taxon>Thermoproteota</taxon>
        <taxon>Thermoprotei</taxon>
        <taxon>Desulfurococcales</taxon>
        <taxon>Desulfurococcaceae</taxon>
        <taxon>Thermogladius</taxon>
    </lineage>
</organism>
<evidence type="ECO:0000256" key="11">
    <source>
        <dbReference type="HAMAP-Rule" id="MF_00354"/>
    </source>
</evidence>
<evidence type="ECO:0000256" key="7">
    <source>
        <dbReference type="ARBA" id="ARBA00022857"/>
    </source>
</evidence>
<evidence type="ECO:0000256" key="6">
    <source>
        <dbReference type="ARBA" id="ARBA00022842"/>
    </source>
</evidence>
<dbReference type="InterPro" id="IPR013785">
    <property type="entry name" value="Aldolase_TIM"/>
</dbReference>
<comment type="catalytic activity">
    <reaction evidence="11">
        <text>isopentenyl diphosphate = dimethylallyl diphosphate</text>
        <dbReference type="Rhea" id="RHEA:23284"/>
        <dbReference type="ChEBI" id="CHEBI:57623"/>
        <dbReference type="ChEBI" id="CHEBI:128769"/>
        <dbReference type="EC" id="5.3.3.2"/>
    </reaction>
</comment>
<feature type="binding site" evidence="11">
    <location>
        <position position="116"/>
    </location>
    <ligand>
        <name>FMN</name>
        <dbReference type="ChEBI" id="CHEBI:58210"/>
    </ligand>
</feature>
<dbReference type="Pfam" id="PF01070">
    <property type="entry name" value="FMN_dh"/>
    <property type="match status" value="1"/>
</dbReference>
<reference evidence="13 14" key="1">
    <citation type="journal article" date="2012" name="J. Bacteriol.">
        <title>Complete genome sequence of the hyperthermophilic cellulolytic Crenarchaeon 'Thermogladius cellulolyticus' 1633.</title>
        <authorList>
            <person name="Mardanov A.V."/>
            <person name="Kochetkova T.V."/>
            <person name="Beletsky A.V."/>
            <person name="Bonch-Osmolovskaya E.A."/>
            <person name="Ravin N.V."/>
            <person name="Skryabin K.G."/>
        </authorList>
    </citation>
    <scope>NUCLEOTIDE SEQUENCE [LARGE SCALE GENOMIC DNA]</scope>
    <source>
        <strain evidence="14">DSM 22663 / VKM B-2946 / 1633</strain>
    </source>
</reference>
<dbReference type="GO" id="GO:0004452">
    <property type="term" value="F:isopentenyl-diphosphate delta-isomerase activity"/>
    <property type="evidence" value="ECO:0007669"/>
    <property type="project" value="UniProtKB-UniRule"/>
</dbReference>
<keyword evidence="8 11" id="KW-0414">Isoprene biosynthesis</keyword>
<sequence length="355" mass="39022">MVLTKDVDHPDHCKQYFDSIVLVHQAFPALRLEDVDLRAKFLKYEVNAPVIITGMTGGHPEVYSVNEKLATIAEVLRIPIGVGSMRPVLVKRGDTAVAETYKVVRRVARDVPVIGNIGAVNLPGLDERVFIDLVNEFELDALAVHLNPAQEVVQPEGETGFTVEVVEAVVRLAKAVKVPLIVKEVGNGLSMEAVSVFYSKGIRIFDVAGACGTNWVSVEKHRLPENDVRRFVAESLSSWGIPTPAAIVEARYIAPDATIIASGGVWDGLRAAKSISLGADLVGLAKPLLKKLLLEGYEQALKFMEAYIQTLKTVMFLTSSRNTFELRRRPIVILGPLLEYLKQRGVDVNEYVMAR</sequence>
<feature type="binding site" evidence="11">
    <location>
        <begin position="84"/>
        <end position="86"/>
    </location>
    <ligand>
        <name>substrate</name>
    </ligand>
</feature>
<dbReference type="Proteomes" id="UP000005270">
    <property type="component" value="Chromosome"/>
</dbReference>
<feature type="binding site" evidence="11">
    <location>
        <position position="150"/>
    </location>
    <ligand>
        <name>substrate</name>
    </ligand>
</feature>
<comment type="cofactor">
    <cofactor evidence="11">
        <name>NADPH</name>
        <dbReference type="ChEBI" id="CHEBI:57783"/>
    </cofactor>
</comment>
<comment type="function">
    <text evidence="11">Involved in the biosynthesis of isoprenoids. Catalyzes the 1,3-allylic rearrangement of the homoallylic substrate isopentenyl (IPP) to its allylic isomer, dimethylallyl diphosphate (DMAPP).</text>
</comment>
<dbReference type="PANTHER" id="PTHR43665">
    <property type="entry name" value="ISOPENTENYL-DIPHOSPHATE DELTA-ISOMERASE"/>
    <property type="match status" value="1"/>
</dbReference>
<evidence type="ECO:0000256" key="9">
    <source>
        <dbReference type="ARBA" id="ARBA00023235"/>
    </source>
</evidence>
<evidence type="ECO:0000313" key="14">
    <source>
        <dbReference type="Proteomes" id="UP000005270"/>
    </source>
</evidence>
<dbReference type="SUPFAM" id="SSF51395">
    <property type="entry name" value="FMN-linked oxidoreductases"/>
    <property type="match status" value="1"/>
</dbReference>
<keyword evidence="9 11" id="KW-0413">Isomerase</keyword>
<feature type="binding site" evidence="11">
    <location>
        <begin position="285"/>
        <end position="286"/>
    </location>
    <ligand>
        <name>FMN</name>
        <dbReference type="ChEBI" id="CHEBI:58210"/>
    </ligand>
</feature>
<dbReference type="PIRSF" id="PIRSF003314">
    <property type="entry name" value="IPP_isomerase"/>
    <property type="match status" value="1"/>
</dbReference>
<dbReference type="FunCoup" id="I3TDX4">
    <property type="interactions" value="8"/>
</dbReference>
<evidence type="ECO:0000313" key="13">
    <source>
        <dbReference type="EMBL" id="AFK50962.1"/>
    </source>
</evidence>
<feature type="binding site" evidence="11">
    <location>
        <position position="151"/>
    </location>
    <ligand>
        <name>Mg(2+)</name>
        <dbReference type="ChEBI" id="CHEBI:18420"/>
    </ligand>
</feature>
<comment type="subunit">
    <text evidence="10 11">Homooctamer. Dimer of tetramers.</text>
</comment>
<dbReference type="GO" id="GO:0010181">
    <property type="term" value="F:FMN binding"/>
    <property type="evidence" value="ECO:0007669"/>
    <property type="project" value="UniProtKB-UniRule"/>
</dbReference>
<dbReference type="InterPro" id="IPR000262">
    <property type="entry name" value="FMN-dep_DH"/>
</dbReference>
<keyword evidence="7 11" id="KW-0521">NADP</keyword>
<dbReference type="STRING" id="1184251.TCELL_0537"/>
<comment type="similarity">
    <text evidence="11">Belongs to the IPP isomerase type 2 family.</text>
</comment>
<dbReference type="HOGENOM" id="CLU_065515_1_0_2"/>
<dbReference type="InParanoid" id="I3TDX4"/>
<dbReference type="GO" id="GO:0016491">
    <property type="term" value="F:oxidoreductase activity"/>
    <property type="evidence" value="ECO:0007669"/>
    <property type="project" value="InterPro"/>
</dbReference>
<gene>
    <name evidence="11" type="primary">fni</name>
    <name evidence="13" type="ordered locus">TCELL_0537</name>
</gene>
<proteinExistence type="inferred from homology"/>
<keyword evidence="5 11" id="KW-0479">Metal-binding</keyword>
<evidence type="ECO:0000256" key="8">
    <source>
        <dbReference type="ARBA" id="ARBA00023229"/>
    </source>
</evidence>
<feature type="binding site" evidence="11">
    <location>
        <begin position="54"/>
        <end position="56"/>
    </location>
    <ligand>
        <name>FMN</name>
        <dbReference type="ChEBI" id="CHEBI:58210"/>
    </ligand>
</feature>
<comment type="caution">
    <text evidence="11">Lacks conserved residue(s) required for the propagation of feature annotation.</text>
</comment>
<evidence type="ECO:0000256" key="5">
    <source>
        <dbReference type="ARBA" id="ARBA00022723"/>
    </source>
</evidence>
<dbReference type="EMBL" id="CP003531">
    <property type="protein sequence ID" value="AFK50962.1"/>
    <property type="molecule type" value="Genomic_DNA"/>
</dbReference>
<comment type="cofactor">
    <cofactor evidence="1 11">
        <name>FMN</name>
        <dbReference type="ChEBI" id="CHEBI:58210"/>
    </cofactor>
</comment>
<dbReference type="NCBIfam" id="TIGR02151">
    <property type="entry name" value="IPP_isom_2"/>
    <property type="match status" value="1"/>
</dbReference>
<evidence type="ECO:0000256" key="10">
    <source>
        <dbReference type="ARBA" id="ARBA00025810"/>
    </source>
</evidence>
<dbReference type="GO" id="GO:0008299">
    <property type="term" value="P:isoprenoid biosynthetic process"/>
    <property type="evidence" value="ECO:0007669"/>
    <property type="project" value="UniProtKB-UniRule"/>
</dbReference>
<keyword evidence="4 11" id="KW-0288">FMN</keyword>
<evidence type="ECO:0000256" key="3">
    <source>
        <dbReference type="ARBA" id="ARBA00022630"/>
    </source>
</evidence>
<name>I3TDX4_THEC1</name>
<feature type="binding site" evidence="11">
    <location>
        <position position="84"/>
    </location>
    <ligand>
        <name>FMN</name>
        <dbReference type="ChEBI" id="CHEBI:58210"/>
    </ligand>
</feature>
<keyword evidence="6 11" id="KW-0460">Magnesium</keyword>
<feature type="binding site" evidence="11">
    <location>
        <position position="213"/>
    </location>
    <ligand>
        <name>FMN</name>
        <dbReference type="ChEBI" id="CHEBI:58210"/>
    </ligand>
</feature>
<feature type="binding site" evidence="11">
    <location>
        <position position="183"/>
    </location>
    <ligand>
        <name>FMN</name>
        <dbReference type="ChEBI" id="CHEBI:58210"/>
    </ligand>
</feature>
<dbReference type="EC" id="5.3.3.2" evidence="11"/>
<accession>I3TDX4</accession>
<comment type="subcellular location">
    <subcellularLocation>
        <location evidence="11">Cytoplasm</location>
    </subcellularLocation>
</comment>
<dbReference type="KEGG" id="thg:TCELL_0537"/>
<dbReference type="Gene3D" id="3.20.20.70">
    <property type="entry name" value="Aldolase class I"/>
    <property type="match status" value="1"/>
</dbReference>
<dbReference type="InterPro" id="IPR011179">
    <property type="entry name" value="IPdP_isomerase"/>
</dbReference>
<keyword evidence="2 11" id="KW-0963">Cytoplasm</keyword>
<evidence type="ECO:0000256" key="1">
    <source>
        <dbReference type="ARBA" id="ARBA00001917"/>
    </source>
</evidence>
<evidence type="ECO:0000256" key="2">
    <source>
        <dbReference type="ARBA" id="ARBA00022490"/>
    </source>
</evidence>
<dbReference type="GO" id="GO:0000287">
    <property type="term" value="F:magnesium ion binding"/>
    <property type="evidence" value="ECO:0007669"/>
    <property type="project" value="UniProtKB-UniRule"/>
</dbReference>
<dbReference type="GO" id="GO:0005737">
    <property type="term" value="C:cytoplasm"/>
    <property type="evidence" value="ECO:0007669"/>
    <property type="project" value="UniProtKB-SubCell"/>
</dbReference>